<dbReference type="InterPro" id="IPR007115">
    <property type="entry name" value="6-PTP_synth/QueD"/>
</dbReference>
<dbReference type="RefSeq" id="WP_262599969.1">
    <property type="nucleotide sequence ID" value="NZ_CP103300.1"/>
</dbReference>
<dbReference type="Proteomes" id="UP001163255">
    <property type="component" value="Chromosome"/>
</dbReference>
<accession>A0ABY6GX92</accession>
<dbReference type="EC" id="4.1.2.50" evidence="3"/>
<evidence type="ECO:0000313" key="8">
    <source>
        <dbReference type="Proteomes" id="UP001163255"/>
    </source>
</evidence>
<evidence type="ECO:0000256" key="4">
    <source>
        <dbReference type="ARBA" id="ARBA00018141"/>
    </source>
</evidence>
<proteinExistence type="inferred from homology"/>
<keyword evidence="8" id="KW-1185">Reference proteome</keyword>
<dbReference type="SUPFAM" id="SSF55620">
    <property type="entry name" value="Tetrahydrobiopterin biosynthesis enzymes-like"/>
    <property type="match status" value="2"/>
</dbReference>
<gene>
    <name evidence="7" type="ORF">NX720_05645</name>
</gene>
<comment type="catalytic activity">
    <reaction evidence="6">
        <text>7,8-dihydroneopterin 3'-triphosphate + H2O = 6-carboxy-5,6,7,8-tetrahydropterin + triphosphate + acetaldehyde + 2 H(+)</text>
        <dbReference type="Rhea" id="RHEA:27966"/>
        <dbReference type="ChEBI" id="CHEBI:15343"/>
        <dbReference type="ChEBI" id="CHEBI:15377"/>
        <dbReference type="ChEBI" id="CHEBI:15378"/>
        <dbReference type="ChEBI" id="CHEBI:18036"/>
        <dbReference type="ChEBI" id="CHEBI:58462"/>
        <dbReference type="ChEBI" id="CHEBI:61032"/>
        <dbReference type="EC" id="4.1.2.50"/>
    </reaction>
</comment>
<evidence type="ECO:0000256" key="1">
    <source>
        <dbReference type="ARBA" id="ARBA00005061"/>
    </source>
</evidence>
<evidence type="ECO:0000256" key="5">
    <source>
        <dbReference type="ARBA" id="ARBA00031449"/>
    </source>
</evidence>
<comment type="pathway">
    <text evidence="1">Purine metabolism; 7-cyano-7-deazaguanine biosynthesis.</text>
</comment>
<evidence type="ECO:0000256" key="2">
    <source>
        <dbReference type="ARBA" id="ARBA00008900"/>
    </source>
</evidence>
<organism evidence="7 8">
    <name type="scientific">Endozoicomonas euniceicola</name>
    <dbReference type="NCBI Taxonomy" id="1234143"/>
    <lineage>
        <taxon>Bacteria</taxon>
        <taxon>Pseudomonadati</taxon>
        <taxon>Pseudomonadota</taxon>
        <taxon>Gammaproteobacteria</taxon>
        <taxon>Oceanospirillales</taxon>
        <taxon>Endozoicomonadaceae</taxon>
        <taxon>Endozoicomonas</taxon>
    </lineage>
</organism>
<protein>
    <recommendedName>
        <fullName evidence="4">6-carboxy-5,6,7,8-tetrahydropterin synthase</fullName>
        <ecNumber evidence="3">4.1.2.50</ecNumber>
    </recommendedName>
    <alternativeName>
        <fullName evidence="5">Queuosine biosynthesis protein QueD</fullName>
    </alternativeName>
</protein>
<sequence length="286" mass="32143">MTALFVNQLTTLDFSFLSPERGVVGETWLADVVLYGDLDEQGMVFDFGHVKKQVKASLDFLADHRLLVPVAHSSIQVNSDKNRLDITMESPGAGTINCKAPAQAILLIDAEQISTDVLTPVLEKALLSELPDNVKDVKLRLYNEPIEGAYYHYSHGLKKHLGDCQRIAHGHRSAIQVHVNGVREQSLEKQWAKRWQDIYIAIREDLIERFEQNGRAYNRFGYTSDQGYFELTIAEHLCYLIDTDSTVELLAQHIAAEIGKELAENSNLQVTAYEGFQKGSIAVVRT</sequence>
<evidence type="ECO:0000313" key="7">
    <source>
        <dbReference type="EMBL" id="UYM17403.1"/>
    </source>
</evidence>
<name>A0ABY6GX92_9GAMM</name>
<evidence type="ECO:0000256" key="6">
    <source>
        <dbReference type="ARBA" id="ARBA00048807"/>
    </source>
</evidence>
<dbReference type="Gene3D" id="3.30.479.10">
    <property type="entry name" value="6-pyruvoyl tetrahydropterin synthase/QueD"/>
    <property type="match status" value="2"/>
</dbReference>
<reference evidence="7" key="1">
    <citation type="submission" date="2022-10" db="EMBL/GenBank/DDBJ databases">
        <title>Completed Genome Sequence of two octocoral isolated bacterium, Endozoicomonas euniceicola EF212T and Endozoicomonas gorgoniicola PS125T.</title>
        <authorList>
            <person name="Chiou Y.-J."/>
            <person name="Chen Y.-H."/>
        </authorList>
    </citation>
    <scope>NUCLEOTIDE SEQUENCE</scope>
    <source>
        <strain evidence="7">EF212</strain>
    </source>
</reference>
<comment type="similarity">
    <text evidence="2">Belongs to the PTPS family. QueD subfamily.</text>
</comment>
<dbReference type="EMBL" id="CP103300">
    <property type="protein sequence ID" value="UYM17403.1"/>
    <property type="molecule type" value="Genomic_DNA"/>
</dbReference>
<dbReference type="Pfam" id="PF01242">
    <property type="entry name" value="PTPS"/>
    <property type="match status" value="2"/>
</dbReference>
<evidence type="ECO:0000256" key="3">
    <source>
        <dbReference type="ARBA" id="ARBA00012982"/>
    </source>
</evidence>
<dbReference type="InterPro" id="IPR038418">
    <property type="entry name" value="6-PTP_synth/QueD_sf"/>
</dbReference>